<name>A0A0A8K430_9HYPH</name>
<dbReference type="AlphaFoldDB" id="A0A0A8K430"/>
<organism evidence="2 3">
    <name type="scientific">Methyloceanibacter caenitepidi</name>
    <dbReference type="NCBI Taxonomy" id="1384459"/>
    <lineage>
        <taxon>Bacteria</taxon>
        <taxon>Pseudomonadati</taxon>
        <taxon>Pseudomonadota</taxon>
        <taxon>Alphaproteobacteria</taxon>
        <taxon>Hyphomicrobiales</taxon>
        <taxon>Hyphomicrobiaceae</taxon>
        <taxon>Methyloceanibacter</taxon>
    </lineage>
</organism>
<feature type="signal peptide" evidence="1">
    <location>
        <begin position="1"/>
        <end position="21"/>
    </location>
</feature>
<evidence type="ECO:0000313" key="2">
    <source>
        <dbReference type="EMBL" id="BAQ16749.1"/>
    </source>
</evidence>
<evidence type="ECO:0000313" key="3">
    <source>
        <dbReference type="Proteomes" id="UP000031643"/>
    </source>
</evidence>
<gene>
    <name evidence="2" type="ORF">GL4_1291</name>
</gene>
<protein>
    <submittedName>
        <fullName evidence="2">Uncharacterized protein</fullName>
    </submittedName>
</protein>
<evidence type="ECO:0000256" key="1">
    <source>
        <dbReference type="SAM" id="SignalP"/>
    </source>
</evidence>
<keyword evidence="3" id="KW-1185">Reference proteome</keyword>
<dbReference type="KEGG" id="mcg:GL4_1291"/>
<sequence>MSRAFCLIVLLIALAPMPVHAKSLTAAEVLDEMLNKTIVTRQFGMNVTMRYRPGGVVSAKALIGSVDGTWRAKGNKICSTFPSGPAKGTSCVSFTRVGPNQYVSSEGVRFRVLD</sequence>
<dbReference type="HOGENOM" id="CLU_2118151_0_0_5"/>
<dbReference type="Proteomes" id="UP000031643">
    <property type="component" value="Chromosome"/>
</dbReference>
<dbReference type="STRING" id="1384459.GL4_1291"/>
<accession>A0A0A8K430</accession>
<keyword evidence="1" id="KW-0732">Signal</keyword>
<dbReference type="RefSeq" id="WP_045365722.1">
    <property type="nucleotide sequence ID" value="NZ_AP014648.1"/>
</dbReference>
<proteinExistence type="predicted"/>
<dbReference type="EMBL" id="AP014648">
    <property type="protein sequence ID" value="BAQ16749.1"/>
    <property type="molecule type" value="Genomic_DNA"/>
</dbReference>
<reference evidence="2 3" key="1">
    <citation type="submission" date="2014-09" db="EMBL/GenBank/DDBJ databases">
        <title>Genome sequencing of Methyloceanibacter caenitepidi Gela4.</title>
        <authorList>
            <person name="Takeuchi M."/>
            <person name="Susumu S."/>
            <person name="Kamagata Y."/>
            <person name="Oshima K."/>
            <person name="Hattori M."/>
            <person name="Iwasaki W."/>
        </authorList>
    </citation>
    <scope>NUCLEOTIDE SEQUENCE [LARGE SCALE GENOMIC DNA]</scope>
    <source>
        <strain evidence="2 3">Gela4</strain>
    </source>
</reference>
<feature type="chain" id="PRO_5002054476" evidence="1">
    <location>
        <begin position="22"/>
        <end position="114"/>
    </location>
</feature>
<dbReference type="OrthoDB" id="8247920at2"/>